<name>H6RGM6_9BACT</name>
<protein>
    <recommendedName>
        <fullName evidence="2">SHOCT domain-containing protein</fullName>
    </recommendedName>
</protein>
<proteinExistence type="predicted"/>
<dbReference type="AlphaFoldDB" id="H6RGM6"/>
<sequence>MHFKVTNKDGSEVIFKSDAKKQLLELKEYLDLGIITQEEFDKKADYLKKILLGN</sequence>
<organism evidence="1">
    <name type="scientific">uncultured Flavobacteriia bacterium</name>
    <dbReference type="NCBI Taxonomy" id="212695"/>
    <lineage>
        <taxon>Bacteria</taxon>
        <taxon>Pseudomonadati</taxon>
        <taxon>Bacteroidota</taxon>
        <taxon>Flavobacteriia</taxon>
        <taxon>environmental samples</taxon>
    </lineage>
</organism>
<evidence type="ECO:0000313" key="1">
    <source>
        <dbReference type="EMBL" id="CCG00187.1"/>
    </source>
</evidence>
<reference evidence="1" key="2">
    <citation type="submission" date="2012-02" db="EMBL/GenBank/DDBJ databases">
        <authorList>
            <person name="Genoscope - CEA"/>
        </authorList>
    </citation>
    <scope>NUCLEOTIDE SEQUENCE</scope>
</reference>
<dbReference type="EMBL" id="FO117601">
    <property type="protein sequence ID" value="CCG00187.1"/>
    <property type="molecule type" value="Genomic_DNA"/>
</dbReference>
<gene>
    <name evidence="1" type="ORF">VIS_S3CNB120007</name>
</gene>
<evidence type="ECO:0008006" key="2">
    <source>
        <dbReference type="Google" id="ProtNLM"/>
    </source>
</evidence>
<accession>H6RGM6</accession>
<reference evidence="1" key="1">
    <citation type="journal article" date="2012" name="Environ. Microbiol.">
        <title>Genomic content of uncultured Bacteroidetes from contrasting oceanic provinces in the North Atlantic Ocean.</title>
        <authorList>
            <person name="Gomez-Pereira P.R."/>
            <person name="Schuler M."/>
            <person name="Fuchs B.M."/>
            <person name="Bennke C."/>
            <person name="Teeling H."/>
            <person name="Waldmann J."/>
            <person name="Richter M."/>
            <person name="Barbe V."/>
            <person name="Bataille E."/>
            <person name="Glockner F.O."/>
            <person name="Amann R."/>
        </authorList>
    </citation>
    <scope>NUCLEOTIDE SEQUENCE</scope>
</reference>